<dbReference type="AlphaFoldDB" id="A0AAU9E812"/>
<dbReference type="PANTHER" id="PTHR36007">
    <property type="entry name" value="TRANSPORT PROTEIN-RELATED"/>
    <property type="match status" value="1"/>
</dbReference>
<dbReference type="PANTHER" id="PTHR36007:SF2">
    <property type="entry name" value="TRANSPORT PROTEIN-RELATED"/>
    <property type="match status" value="1"/>
</dbReference>
<keyword evidence="1" id="KW-0812">Transmembrane</keyword>
<dbReference type="KEGG" id="hprf:HLPR_26160"/>
<sequence length="154" mass="16791">MTLINYLYVIALSVMPISELRGAIPVGVGLGMTPLNATILSVIANMSIVPILLIITKPLFTYLRKYKFFGELIERFENRALKKVKNFKKYELLGLYVLVALPIPTTGAYTGIVAAGILNIKFKNALLAIVLGVLTAGIIVFTIVNGFTLLAFSN</sequence>
<evidence type="ECO:0000313" key="3">
    <source>
        <dbReference type="Proteomes" id="UP001321786"/>
    </source>
</evidence>
<organism evidence="2 3">
    <name type="scientific">Helicovermis profundi</name>
    <dbReference type="NCBI Taxonomy" id="3065157"/>
    <lineage>
        <taxon>Bacteria</taxon>
        <taxon>Bacillati</taxon>
        <taxon>Bacillota</taxon>
        <taxon>Clostridia</taxon>
        <taxon>Helicovermis</taxon>
    </lineage>
</organism>
<feature type="transmembrane region" description="Helical" evidence="1">
    <location>
        <begin position="126"/>
        <end position="152"/>
    </location>
</feature>
<feature type="transmembrane region" description="Helical" evidence="1">
    <location>
        <begin position="92"/>
        <end position="120"/>
    </location>
</feature>
<feature type="transmembrane region" description="Helical" evidence="1">
    <location>
        <begin position="38"/>
        <end position="60"/>
    </location>
</feature>
<protein>
    <submittedName>
        <fullName evidence="2">Small multi-drug export protein</fullName>
    </submittedName>
</protein>
<keyword evidence="1" id="KW-0472">Membrane</keyword>
<dbReference type="EMBL" id="AP028654">
    <property type="protein sequence ID" value="BEP30285.1"/>
    <property type="molecule type" value="Genomic_DNA"/>
</dbReference>
<reference evidence="2 3" key="1">
    <citation type="submission" date="2023-08" db="EMBL/GenBank/DDBJ databases">
        <title>Helicovermis profunda gen. nov., sp. nov., a novel mesophilic, fermentative bacterium within the Bacillota from a deep-sea hydrothermal vent chimney.</title>
        <authorList>
            <person name="Miyazaki U."/>
            <person name="Mizutani D."/>
            <person name="Hashimoto Y."/>
            <person name="Tame A."/>
            <person name="Sawayama S."/>
            <person name="Miyazaki J."/>
            <person name="Takai K."/>
            <person name="Nakagawa S."/>
        </authorList>
    </citation>
    <scope>NUCLEOTIDE SEQUENCE [LARGE SCALE GENOMIC DNA]</scope>
    <source>
        <strain evidence="2 3">S502</strain>
    </source>
</reference>
<accession>A0AAU9E812</accession>
<dbReference type="RefSeq" id="WP_338535880.1">
    <property type="nucleotide sequence ID" value="NZ_AP028654.1"/>
</dbReference>
<gene>
    <name evidence="2" type="ORF">HLPR_26160</name>
</gene>
<keyword evidence="3" id="KW-1185">Reference proteome</keyword>
<dbReference type="InterPro" id="IPR009577">
    <property type="entry name" value="Sm_multidrug_ex"/>
</dbReference>
<proteinExistence type="predicted"/>
<evidence type="ECO:0000256" key="1">
    <source>
        <dbReference type="SAM" id="Phobius"/>
    </source>
</evidence>
<keyword evidence="1" id="KW-1133">Transmembrane helix</keyword>
<name>A0AAU9E812_9FIRM</name>
<evidence type="ECO:0000313" key="2">
    <source>
        <dbReference type="EMBL" id="BEP30285.1"/>
    </source>
</evidence>
<dbReference type="Proteomes" id="UP001321786">
    <property type="component" value="Chromosome"/>
</dbReference>
<dbReference type="Pfam" id="PF06695">
    <property type="entry name" value="Sm_multidrug_ex"/>
    <property type="match status" value="1"/>
</dbReference>